<feature type="non-terminal residue" evidence="2">
    <location>
        <position position="1"/>
    </location>
</feature>
<keyword evidence="1" id="KW-0812">Transmembrane</keyword>
<evidence type="ECO:0000313" key="2">
    <source>
        <dbReference type="EMBL" id="CAG7662260.1"/>
    </source>
</evidence>
<proteinExistence type="predicted"/>
<keyword evidence="1" id="KW-1133">Transmembrane helix</keyword>
<feature type="transmembrane region" description="Helical" evidence="1">
    <location>
        <begin position="60"/>
        <end position="78"/>
    </location>
</feature>
<feature type="transmembrane region" description="Helical" evidence="1">
    <location>
        <begin position="276"/>
        <end position="299"/>
    </location>
</feature>
<dbReference type="Proteomes" id="UP000708208">
    <property type="component" value="Unassembled WGS sequence"/>
</dbReference>
<feature type="transmembrane region" description="Helical" evidence="1">
    <location>
        <begin position="152"/>
        <end position="174"/>
    </location>
</feature>
<feature type="transmembrane region" description="Helical" evidence="1">
    <location>
        <begin position="305"/>
        <end position="325"/>
    </location>
</feature>
<reference evidence="2" key="1">
    <citation type="submission" date="2021-06" db="EMBL/GenBank/DDBJ databases">
        <authorList>
            <person name="Hodson N. C."/>
            <person name="Mongue J. A."/>
            <person name="Jaron S. K."/>
        </authorList>
    </citation>
    <scope>NUCLEOTIDE SEQUENCE</scope>
</reference>
<keyword evidence="1" id="KW-0472">Membrane</keyword>
<protein>
    <submittedName>
        <fullName evidence="2">Uncharacterized protein</fullName>
    </submittedName>
</protein>
<dbReference type="AlphaFoldDB" id="A0A8J2IZK2"/>
<comment type="caution">
    <text evidence="2">The sequence shown here is derived from an EMBL/GenBank/DDBJ whole genome shotgun (WGS) entry which is preliminary data.</text>
</comment>
<feature type="transmembrane region" description="Helical" evidence="1">
    <location>
        <begin position="194"/>
        <end position="224"/>
    </location>
</feature>
<sequence>ILEMITLEENQANIQLIKILSAVNLLPLDVTENANAKDVEIKKKKCSNISVKLKTETNIWKWKTIFLLVVIQALYTTIRLLEVVLNRNVAFNAEHFPVHIMWVVCDICFGFLGYTWFIKWPEYTVTVINRVLSSLREGKKPRKDLQLNRQELLAKYVGPNLCIVWFVFILVITHDKTRIHLFFTALPEAYQSDGTFWALTIVEAICLAYISSMSFLVTLCHVIFVDATNSFVKSTERELRRCTVGQQLREQQAVELCSNIRHLQLYMQIFNRSNRFVIFAYKLICITLSVVGGTFAIRFTAASPLVGLICIVSFVDCMGFFGLIYENAFQIPSNTGRAKQQMLVAIQGIKNKGKVSEVTKFIKSVPTNCRTACYAAI</sequence>
<keyword evidence="3" id="KW-1185">Reference proteome</keyword>
<accession>A0A8J2IZK2</accession>
<evidence type="ECO:0000256" key="1">
    <source>
        <dbReference type="SAM" id="Phobius"/>
    </source>
</evidence>
<gene>
    <name evidence="2" type="ORF">AFUS01_LOCUS1441</name>
</gene>
<feature type="transmembrane region" description="Helical" evidence="1">
    <location>
        <begin position="98"/>
        <end position="117"/>
    </location>
</feature>
<name>A0A8J2IZK2_9HEXA</name>
<evidence type="ECO:0000313" key="3">
    <source>
        <dbReference type="Proteomes" id="UP000708208"/>
    </source>
</evidence>
<dbReference type="EMBL" id="CAJVCH010008015">
    <property type="protein sequence ID" value="CAG7662260.1"/>
    <property type="molecule type" value="Genomic_DNA"/>
</dbReference>
<organism evidence="2 3">
    <name type="scientific">Allacma fusca</name>
    <dbReference type="NCBI Taxonomy" id="39272"/>
    <lineage>
        <taxon>Eukaryota</taxon>
        <taxon>Metazoa</taxon>
        <taxon>Ecdysozoa</taxon>
        <taxon>Arthropoda</taxon>
        <taxon>Hexapoda</taxon>
        <taxon>Collembola</taxon>
        <taxon>Symphypleona</taxon>
        <taxon>Sminthuridae</taxon>
        <taxon>Allacma</taxon>
    </lineage>
</organism>